<comment type="caution">
    <text evidence="2">The sequence shown here is derived from an EMBL/GenBank/DDBJ whole genome shotgun (WGS) entry which is preliminary data.</text>
</comment>
<feature type="transmembrane region" description="Helical" evidence="1">
    <location>
        <begin position="85"/>
        <end position="105"/>
    </location>
</feature>
<proteinExistence type="predicted"/>
<dbReference type="Proteomes" id="UP001182556">
    <property type="component" value="Unassembled WGS sequence"/>
</dbReference>
<keyword evidence="3" id="KW-1185">Reference proteome</keyword>
<accession>A0AAD9FT69</accession>
<evidence type="ECO:0000313" key="2">
    <source>
        <dbReference type="EMBL" id="KAK1925617.1"/>
    </source>
</evidence>
<feature type="transmembrane region" description="Helical" evidence="1">
    <location>
        <begin position="125"/>
        <end position="143"/>
    </location>
</feature>
<protein>
    <submittedName>
        <fullName evidence="2">Uncharacterized protein</fullName>
    </submittedName>
</protein>
<gene>
    <name evidence="2" type="ORF">DB88DRAFT_471646</name>
</gene>
<reference evidence="2" key="1">
    <citation type="submission" date="2023-02" db="EMBL/GenBank/DDBJ databases">
        <title>Identification and recombinant expression of a fungal hydrolase from Papiliotrema laurentii that hydrolyzes apple cutin and clears colloidal polyester polyurethane.</title>
        <authorList>
            <consortium name="DOE Joint Genome Institute"/>
            <person name="Roman V.A."/>
            <person name="Bojanowski C."/>
            <person name="Crable B.R."/>
            <person name="Wagner D.N."/>
            <person name="Hung C.S."/>
            <person name="Nadeau L.J."/>
            <person name="Schratz L."/>
            <person name="Haridas S."/>
            <person name="Pangilinan J."/>
            <person name="Lipzen A."/>
            <person name="Na H."/>
            <person name="Yan M."/>
            <person name="Ng V."/>
            <person name="Grigoriev I.V."/>
            <person name="Spatafora J.W."/>
            <person name="Barlow D."/>
            <person name="Biffinger J."/>
            <person name="Kelley-Loughnane N."/>
            <person name="Varaljay V.A."/>
            <person name="Crookes-Goodson W.J."/>
        </authorList>
    </citation>
    <scope>NUCLEOTIDE SEQUENCE</scope>
    <source>
        <strain evidence="2">5307AH</strain>
    </source>
</reference>
<evidence type="ECO:0000256" key="1">
    <source>
        <dbReference type="SAM" id="Phobius"/>
    </source>
</evidence>
<keyword evidence="1" id="KW-0472">Membrane</keyword>
<name>A0AAD9FT69_PAPLA</name>
<organism evidence="2 3">
    <name type="scientific">Papiliotrema laurentii</name>
    <name type="common">Cryptococcus laurentii</name>
    <dbReference type="NCBI Taxonomy" id="5418"/>
    <lineage>
        <taxon>Eukaryota</taxon>
        <taxon>Fungi</taxon>
        <taxon>Dikarya</taxon>
        <taxon>Basidiomycota</taxon>
        <taxon>Agaricomycotina</taxon>
        <taxon>Tremellomycetes</taxon>
        <taxon>Tremellales</taxon>
        <taxon>Rhynchogastremaceae</taxon>
        <taxon>Papiliotrema</taxon>
    </lineage>
</organism>
<dbReference type="AlphaFoldDB" id="A0AAD9FT69"/>
<keyword evidence="1" id="KW-1133">Transmembrane helix</keyword>
<keyword evidence="1" id="KW-0812">Transmembrane</keyword>
<evidence type="ECO:0000313" key="3">
    <source>
        <dbReference type="Proteomes" id="UP001182556"/>
    </source>
</evidence>
<dbReference type="EMBL" id="JAODAN010000003">
    <property type="protein sequence ID" value="KAK1925617.1"/>
    <property type="molecule type" value="Genomic_DNA"/>
</dbReference>
<sequence>MTAECEQTGSHAFTLVDNALQLVNESLIGHKATNAFFEIACPSSSPPALLYRNAGAFRTTHLSASLKDIVWSKSLNYLRKHSAVFPWRAIVFCGILYLTLALLMMPKYIAWMKPLRPHRAADYDLAIPLTTAMLAMLDVVYLAKSLPHASTSRYDRVSLYVMFFTQLWMVHRLGKHAGETERADLGLGGKPRVRSLSPLPRL</sequence>